<dbReference type="Pfam" id="PF18911">
    <property type="entry name" value="PKD_4"/>
    <property type="match status" value="2"/>
</dbReference>
<name>A0A8E7B060_9EURY</name>
<dbReference type="PANTHER" id="PTHR42754:SF1">
    <property type="entry name" value="LIPOPROTEIN"/>
    <property type="match status" value="1"/>
</dbReference>
<dbReference type="InterPro" id="IPR014756">
    <property type="entry name" value="Ig_E-set"/>
</dbReference>
<feature type="domain" description="PKD" evidence="1">
    <location>
        <begin position="1590"/>
        <end position="1654"/>
    </location>
</feature>
<feature type="domain" description="PKD" evidence="1">
    <location>
        <begin position="1352"/>
        <end position="1418"/>
    </location>
</feature>
<dbReference type="SUPFAM" id="SSF81296">
    <property type="entry name" value="E set domains"/>
    <property type="match status" value="1"/>
</dbReference>
<dbReference type="PROSITE" id="PS50093">
    <property type="entry name" value="PKD"/>
    <property type="match status" value="2"/>
</dbReference>
<sequence>MLNLSISTIPSLEWQKCYGGTGGDHAYSIIPTNDGGFITIGRSYSNNGDVSGNHGLSDYWVVKLTSTGSITWQKSLGGTFDDGGTSIYQTADGGYIVTGSTESNNGDVSGNHGGSDFWVVKLTNTGSISWQKCLGGSSGDYGSKILQTPDGGFIVAGTSSSNNYDVSGNHGASDYWVVKLTSTGSISWQKCIGGVNDDNLSDIILTTDGGYIAIGWTLSNNGDVSGNHGGPDYWVVKLSSDGSVSWQKCLGGSSGDYGSAIIQTYEGGYIVTGNSLSNDGDVSGNHGGPDYWVVKLTSGGSVSWQKCLGGSSYDDSFSIVQTQDNGYIVAGRTNSNNGDVSNNHGDYDYWVVKLTNNGVISWQKCFGGSNQDAAFSVIYSRDGGFVVGGFALSNNGDVSGNHGDLDYWIIKIKGQSIDPPAAPILDKPGDSSAPGREVDSLTPTLYWKPVQNADNFGIFISEYPYGRDHIVFDSILEGKNIPGSATSFPVPSRYLNSGKKYCWNMNAWNQGGTSPYSSPLFFQTKSLPVSHPIIADINPKEAKQNNKVTLTIAGSGFNPNAHAILICGNNEISGTYTNVDDTSTTLVRVFDLQNAPSGLYDLVVKNTDNVSSPVRKGIFNVNPVIMDGSTITESLTIHGNLITGGYVVGDFIITNKGTEYVHYNPLLIGGRYYPDKIGEGDGKLPDSDNYPNFPSTPSMTLAPGQSYRYSYPYVLPDCPGKYHFFCAYSPYYGDPDGWNVNVPTESGVVREFDITVNKPTLDTGFSPNPNGYQFKNYGAGENSWNFFKETYGDEDTEYMSQNGFIQRNKGAEKFYLVNIKYLSVEGQCYGNVMSSNLLFINNRNAWALGKDPYNNFIFKDLLNPSAASFLFSIEDVLRYYHCIQPSTDVQGDRLSYNELDPIGTSSNKAFNYLKSYILSGNSQKNPLGLGFHYTIDDPVTGKYEGNHIIIPVALDLEKGELYIFDNNYPGEFKKIIFDLVEDKAVYKETVKWGLLSWDAKLSNLEIVHLSSALISPKIAHTEILSSISNNYAHMFYTDSKGGHLGYNNGEFYNEISNATKIVKYSDDISEKNLIEMYYLNNISIKREIIGNSTGNVSFSMFGNNSLIDTGISVTKGSVHEINASAENSSFKIISQTGPTALNLTLVRDSSDEEKIVSMNGLYVGTGDNFETSFEPSNNTLEIINPGSDTQSRLKYEERGFDPISLVIKDPLPVEDNSRMKISINNSTSNKTWIVEYDSNIDGTINKVVPVHVVESVSIFNMTPDYAVHNQKEEVSCEITGLGLSNVTRVQLQNPENGNIITKSLGKISPAKMNAVFNVSSADIGRYDLVTTSSDDQVNYFKDMFDILPNELDILNASFISSRSTNPFEVSFTDRSTGSPKGWYWDFGDGTNATIQNPTHIYPAYGNYTVSLLINDDYGTDYLTKEDCIVIQPLPFSCNITTNISQGGSIFPDGKIEVPTGSNQSFIIAADPGFEIYQVLIDNHDIGPIPGYSFTNVVRDHTIDVMFGERRPGSRNISSTANKWAIVSPSGNHSYGAGSNATYLTESKPGADLEGVSIDTVPRGTDNTWKFTDISSNHTLTVNGTPSPGQIHVSFNATPTTGTPPLEVSFRDQSIGDPTSWYWQFGDGGISSEKDPVHQYKIPGIFTVSLRAYNNQTAGYQVMNNFIQVKG</sequence>
<dbReference type="InterPro" id="IPR013783">
    <property type="entry name" value="Ig-like_fold"/>
</dbReference>
<dbReference type="GeneID" id="65096634"/>
<dbReference type="InterPro" id="IPR000601">
    <property type="entry name" value="PKD_dom"/>
</dbReference>
<keyword evidence="3" id="KW-1185">Reference proteome</keyword>
<dbReference type="InterPro" id="IPR022409">
    <property type="entry name" value="PKD/Chitinase_dom"/>
</dbReference>
<dbReference type="InterPro" id="IPR035986">
    <property type="entry name" value="PKD_dom_sf"/>
</dbReference>
<reference evidence="2 3" key="1">
    <citation type="submission" date="2021-05" db="EMBL/GenBank/DDBJ databases">
        <title>A novel Methanospirillum isolate from a pyrite-forming mixed culture.</title>
        <authorList>
            <person name="Bunk B."/>
            <person name="Sproer C."/>
            <person name="Spring S."/>
            <person name="Pester M."/>
        </authorList>
    </citation>
    <scope>NUCLEOTIDE SEQUENCE [LARGE SCALE GENOMIC DNA]</scope>
    <source>
        <strain evidence="2 3">J.3.6.1-F.2.7.3</strain>
    </source>
</reference>
<dbReference type="KEGG" id="mrtj:KHC33_05580"/>
<evidence type="ECO:0000313" key="2">
    <source>
        <dbReference type="EMBL" id="QVV89965.1"/>
    </source>
</evidence>
<dbReference type="SMART" id="SM00089">
    <property type="entry name" value="PKD"/>
    <property type="match status" value="2"/>
</dbReference>
<dbReference type="Gene3D" id="2.60.40.10">
    <property type="entry name" value="Immunoglobulins"/>
    <property type="match status" value="3"/>
</dbReference>
<accession>A0A8E7B060</accession>
<proteinExistence type="predicted"/>
<dbReference type="SUPFAM" id="SSF49299">
    <property type="entry name" value="PKD domain"/>
    <property type="match status" value="2"/>
</dbReference>
<dbReference type="CDD" id="cd00146">
    <property type="entry name" value="PKD"/>
    <property type="match status" value="2"/>
</dbReference>
<organism evidence="2 3">
    <name type="scientific">Methanospirillum purgamenti</name>
    <dbReference type="NCBI Taxonomy" id="2834276"/>
    <lineage>
        <taxon>Archaea</taxon>
        <taxon>Methanobacteriati</taxon>
        <taxon>Methanobacteriota</taxon>
        <taxon>Stenosarchaea group</taxon>
        <taxon>Methanomicrobia</taxon>
        <taxon>Methanomicrobiales</taxon>
        <taxon>Methanospirillaceae</taxon>
        <taxon>Methanospirillum</taxon>
    </lineage>
</organism>
<dbReference type="RefSeq" id="WP_214420746.1">
    <property type="nucleotide sequence ID" value="NZ_CP075546.1"/>
</dbReference>
<dbReference type="PANTHER" id="PTHR42754">
    <property type="entry name" value="ENDOGLUCANASE"/>
    <property type="match status" value="1"/>
</dbReference>
<protein>
    <submittedName>
        <fullName evidence="2">PKD domain-containing protein</fullName>
    </submittedName>
</protein>
<evidence type="ECO:0000313" key="3">
    <source>
        <dbReference type="Proteomes" id="UP000680656"/>
    </source>
</evidence>
<dbReference type="Proteomes" id="UP000680656">
    <property type="component" value="Chromosome"/>
</dbReference>
<dbReference type="EMBL" id="CP075546">
    <property type="protein sequence ID" value="QVV89965.1"/>
    <property type="molecule type" value="Genomic_DNA"/>
</dbReference>
<gene>
    <name evidence="2" type="ORF">KHC33_05580</name>
</gene>
<evidence type="ECO:0000259" key="1">
    <source>
        <dbReference type="PROSITE" id="PS50093"/>
    </source>
</evidence>